<evidence type="ECO:0000313" key="3">
    <source>
        <dbReference type="Proteomes" id="UP000016932"/>
    </source>
</evidence>
<evidence type="ECO:0000313" key="2">
    <source>
        <dbReference type="EMBL" id="EME84671.1"/>
    </source>
</evidence>
<dbReference type="EMBL" id="KB446557">
    <property type="protein sequence ID" value="EME84671.1"/>
    <property type="molecule type" value="Genomic_DNA"/>
</dbReference>
<protein>
    <submittedName>
        <fullName evidence="2">Uncharacterized protein</fullName>
    </submittedName>
</protein>
<dbReference type="KEGG" id="pfj:MYCFIDRAFT_195657"/>
<dbReference type="Proteomes" id="UP000016932">
    <property type="component" value="Unassembled WGS sequence"/>
</dbReference>
<feature type="region of interest" description="Disordered" evidence="1">
    <location>
        <begin position="33"/>
        <end position="111"/>
    </location>
</feature>
<proteinExistence type="predicted"/>
<dbReference type="HOGENOM" id="CLU_2159528_0_0_1"/>
<evidence type="ECO:0000256" key="1">
    <source>
        <dbReference type="SAM" id="MobiDB-lite"/>
    </source>
</evidence>
<feature type="compositionally biased region" description="Basic and acidic residues" evidence="1">
    <location>
        <begin position="95"/>
        <end position="111"/>
    </location>
</feature>
<keyword evidence="3" id="KW-1185">Reference proteome</keyword>
<reference evidence="2 3" key="1">
    <citation type="journal article" date="2012" name="PLoS Pathog.">
        <title>Diverse lifestyles and strategies of plant pathogenesis encoded in the genomes of eighteen Dothideomycetes fungi.</title>
        <authorList>
            <person name="Ohm R.A."/>
            <person name="Feau N."/>
            <person name="Henrissat B."/>
            <person name="Schoch C.L."/>
            <person name="Horwitz B.A."/>
            <person name="Barry K.W."/>
            <person name="Condon B.J."/>
            <person name="Copeland A.C."/>
            <person name="Dhillon B."/>
            <person name="Glaser F."/>
            <person name="Hesse C.N."/>
            <person name="Kosti I."/>
            <person name="LaButti K."/>
            <person name="Lindquist E.A."/>
            <person name="Lucas S."/>
            <person name="Salamov A.A."/>
            <person name="Bradshaw R.E."/>
            <person name="Ciuffetti L."/>
            <person name="Hamelin R.C."/>
            <person name="Kema G.H.J."/>
            <person name="Lawrence C."/>
            <person name="Scott J.A."/>
            <person name="Spatafora J.W."/>
            <person name="Turgeon B.G."/>
            <person name="de Wit P.J.G.M."/>
            <person name="Zhong S."/>
            <person name="Goodwin S.B."/>
            <person name="Grigoriev I.V."/>
        </authorList>
    </citation>
    <scope>NUCLEOTIDE SEQUENCE [LARGE SCALE GENOMIC DNA]</scope>
    <source>
        <strain evidence="2 3">CIRAD86</strain>
    </source>
</reference>
<accession>M3AJB0</accession>
<dbReference type="GeneID" id="19335511"/>
<dbReference type="RefSeq" id="XP_007925295.1">
    <property type="nucleotide sequence ID" value="XM_007927104.1"/>
</dbReference>
<dbReference type="VEuPathDB" id="FungiDB:MYCFIDRAFT_195657"/>
<organism evidence="2 3">
    <name type="scientific">Pseudocercospora fijiensis (strain CIRAD86)</name>
    <name type="common">Black leaf streak disease fungus</name>
    <name type="synonym">Mycosphaerella fijiensis</name>
    <dbReference type="NCBI Taxonomy" id="383855"/>
    <lineage>
        <taxon>Eukaryota</taxon>
        <taxon>Fungi</taxon>
        <taxon>Dikarya</taxon>
        <taxon>Ascomycota</taxon>
        <taxon>Pezizomycotina</taxon>
        <taxon>Dothideomycetes</taxon>
        <taxon>Dothideomycetidae</taxon>
        <taxon>Mycosphaerellales</taxon>
        <taxon>Mycosphaerellaceae</taxon>
        <taxon>Pseudocercospora</taxon>
    </lineage>
</organism>
<gene>
    <name evidence="2" type="ORF">MYCFIDRAFT_195657</name>
</gene>
<sequence length="111" mass="12335">MPSCWGDSGWWLACRRLLAVPARYQPPRLQHGHWTMRMDRPGIGQQSEDRSGGPRAVGNGDVLTPGGRRAEARGGGGGEEHRTDRRTAQHSTAQQKREVVGKLELVTRRRA</sequence>
<name>M3AJB0_PSEFD</name>
<feature type="compositionally biased region" description="Basic and acidic residues" evidence="1">
    <location>
        <begin position="68"/>
        <end position="87"/>
    </location>
</feature>
<dbReference type="AlphaFoldDB" id="M3AJB0"/>